<keyword evidence="3" id="KW-1185">Reference proteome</keyword>
<dbReference type="AlphaFoldDB" id="A0ABD0LQU6"/>
<evidence type="ECO:0000313" key="2">
    <source>
        <dbReference type="EMBL" id="KAK7501541.1"/>
    </source>
</evidence>
<accession>A0ABD0LQU6</accession>
<protein>
    <submittedName>
        <fullName evidence="2">Uncharacterized protein</fullName>
    </submittedName>
</protein>
<feature type="region of interest" description="Disordered" evidence="1">
    <location>
        <begin position="80"/>
        <end position="121"/>
    </location>
</feature>
<evidence type="ECO:0000313" key="3">
    <source>
        <dbReference type="Proteomes" id="UP001519460"/>
    </source>
</evidence>
<evidence type="ECO:0000256" key="1">
    <source>
        <dbReference type="SAM" id="MobiDB-lite"/>
    </source>
</evidence>
<comment type="caution">
    <text evidence="2">The sequence shown here is derived from an EMBL/GenBank/DDBJ whole genome shotgun (WGS) entry which is preliminary data.</text>
</comment>
<dbReference type="Proteomes" id="UP001519460">
    <property type="component" value="Unassembled WGS sequence"/>
</dbReference>
<gene>
    <name evidence="2" type="ORF">BaRGS_00007345</name>
</gene>
<reference evidence="2 3" key="1">
    <citation type="journal article" date="2023" name="Sci. Data">
        <title>Genome assembly of the Korean intertidal mud-creeper Batillaria attramentaria.</title>
        <authorList>
            <person name="Patra A.K."/>
            <person name="Ho P.T."/>
            <person name="Jun S."/>
            <person name="Lee S.J."/>
            <person name="Kim Y."/>
            <person name="Won Y.J."/>
        </authorList>
    </citation>
    <scope>NUCLEOTIDE SEQUENCE [LARGE SCALE GENOMIC DNA]</scope>
    <source>
        <strain evidence="2">Wonlab-2016</strain>
    </source>
</reference>
<organism evidence="2 3">
    <name type="scientific">Batillaria attramentaria</name>
    <dbReference type="NCBI Taxonomy" id="370345"/>
    <lineage>
        <taxon>Eukaryota</taxon>
        <taxon>Metazoa</taxon>
        <taxon>Spiralia</taxon>
        <taxon>Lophotrochozoa</taxon>
        <taxon>Mollusca</taxon>
        <taxon>Gastropoda</taxon>
        <taxon>Caenogastropoda</taxon>
        <taxon>Sorbeoconcha</taxon>
        <taxon>Cerithioidea</taxon>
        <taxon>Batillariidae</taxon>
        <taxon>Batillaria</taxon>
    </lineage>
</organism>
<feature type="compositionally biased region" description="Basic residues" evidence="1">
    <location>
        <begin position="80"/>
        <end position="94"/>
    </location>
</feature>
<dbReference type="EMBL" id="JACVVK020000031">
    <property type="protein sequence ID" value="KAK7501541.1"/>
    <property type="molecule type" value="Genomic_DNA"/>
</dbReference>
<sequence>MWPQIICSEPRKGICVAHYQNGCLPKSTHCNWCKRRPSCLYIYCSHTPNVHRVHYSKQELLLFLVLWSHKMKSQLPWARHTARMPHHQLPKRLLYRPLQHEKRPQGGQKKRFKDKSIPESI</sequence>
<proteinExistence type="predicted"/>
<name>A0ABD0LQU6_9CAEN</name>